<dbReference type="Pfam" id="PF13614">
    <property type="entry name" value="AAA_31"/>
    <property type="match status" value="1"/>
</dbReference>
<feature type="domain" description="AAA" evidence="9">
    <location>
        <begin position="79"/>
        <end position="208"/>
    </location>
</feature>
<dbReference type="AlphaFoldDB" id="A0A2S7N239"/>
<protein>
    <recommendedName>
        <fullName evidence="2">non-specific protein-tyrosine kinase</fullName>
        <ecNumber evidence="2">2.7.10.2</ecNumber>
    </recommendedName>
</protein>
<evidence type="ECO:0000256" key="6">
    <source>
        <dbReference type="ARBA" id="ARBA00022840"/>
    </source>
</evidence>
<evidence type="ECO:0000256" key="4">
    <source>
        <dbReference type="ARBA" id="ARBA00022741"/>
    </source>
</evidence>
<dbReference type="GO" id="GO:0042802">
    <property type="term" value="F:identical protein binding"/>
    <property type="evidence" value="ECO:0007669"/>
    <property type="project" value="UniProtKB-ARBA"/>
</dbReference>
<keyword evidence="5" id="KW-0418">Kinase</keyword>
<dbReference type="InterPro" id="IPR005702">
    <property type="entry name" value="Wzc-like_C"/>
</dbReference>
<gene>
    <name evidence="10" type="ORF">CYL18_06055</name>
</gene>
<dbReference type="SUPFAM" id="SSF52540">
    <property type="entry name" value="P-loop containing nucleoside triphosphate hydrolases"/>
    <property type="match status" value="1"/>
</dbReference>
<dbReference type="CDD" id="cd05387">
    <property type="entry name" value="BY-kinase"/>
    <property type="match status" value="1"/>
</dbReference>
<dbReference type="InterPro" id="IPR027417">
    <property type="entry name" value="P-loop_NTPase"/>
</dbReference>
<dbReference type="FunFam" id="3.40.50.300:FF:000527">
    <property type="entry name" value="Tyrosine-protein kinase etk"/>
    <property type="match status" value="1"/>
</dbReference>
<evidence type="ECO:0000256" key="7">
    <source>
        <dbReference type="ARBA" id="ARBA00023137"/>
    </source>
</evidence>
<dbReference type="PANTHER" id="PTHR32309">
    <property type="entry name" value="TYROSINE-PROTEIN KINASE"/>
    <property type="match status" value="1"/>
</dbReference>
<evidence type="ECO:0000313" key="11">
    <source>
        <dbReference type="Proteomes" id="UP000239663"/>
    </source>
</evidence>
<dbReference type="GO" id="GO:0005886">
    <property type="term" value="C:plasma membrane"/>
    <property type="evidence" value="ECO:0007669"/>
    <property type="project" value="UniProtKB-ARBA"/>
</dbReference>
<keyword evidence="7" id="KW-0829">Tyrosine-protein kinase</keyword>
<keyword evidence="4" id="KW-0547">Nucleotide-binding</keyword>
<dbReference type="GO" id="GO:0004715">
    <property type="term" value="F:non-membrane spanning protein tyrosine kinase activity"/>
    <property type="evidence" value="ECO:0007669"/>
    <property type="project" value="UniProtKB-EC"/>
</dbReference>
<keyword evidence="3" id="KW-0808">Transferase</keyword>
<evidence type="ECO:0000313" key="10">
    <source>
        <dbReference type="EMBL" id="PQD96162.1"/>
    </source>
</evidence>
<dbReference type="InterPro" id="IPR025669">
    <property type="entry name" value="AAA_dom"/>
</dbReference>
<dbReference type="PANTHER" id="PTHR32309:SF13">
    <property type="entry name" value="FERRIC ENTEROBACTIN TRANSPORT PROTEIN FEPE"/>
    <property type="match status" value="1"/>
</dbReference>
<dbReference type="OrthoDB" id="9794577at2"/>
<comment type="catalytic activity">
    <reaction evidence="8">
        <text>L-tyrosyl-[protein] + ATP = O-phospho-L-tyrosyl-[protein] + ADP + H(+)</text>
        <dbReference type="Rhea" id="RHEA:10596"/>
        <dbReference type="Rhea" id="RHEA-COMP:10136"/>
        <dbReference type="Rhea" id="RHEA-COMP:20101"/>
        <dbReference type="ChEBI" id="CHEBI:15378"/>
        <dbReference type="ChEBI" id="CHEBI:30616"/>
        <dbReference type="ChEBI" id="CHEBI:46858"/>
        <dbReference type="ChEBI" id="CHEBI:61978"/>
        <dbReference type="ChEBI" id="CHEBI:456216"/>
        <dbReference type="EC" id="2.7.10.2"/>
    </reaction>
</comment>
<dbReference type="InterPro" id="IPR050445">
    <property type="entry name" value="Bact_polysacc_biosynth/exp"/>
</dbReference>
<accession>A0A2S7N239</accession>
<proteinExistence type="inferred from homology"/>
<evidence type="ECO:0000256" key="5">
    <source>
        <dbReference type="ARBA" id="ARBA00022777"/>
    </source>
</evidence>
<reference evidence="10 11" key="1">
    <citation type="submission" date="2017-12" db="EMBL/GenBank/DDBJ databases">
        <title>Taxonomic description and draft genome of Pradoshia cofamensis Gen. nov., sp. nov., a thermotolerant bacillale isolated from anterior gut of earthworm Eisenia fetida.</title>
        <authorList>
            <person name="Saha T."/>
            <person name="Chakraborty R."/>
        </authorList>
    </citation>
    <scope>NUCLEOTIDE SEQUENCE [LARGE SCALE GENOMIC DNA]</scope>
    <source>
        <strain evidence="10 11">EAG3</strain>
    </source>
</reference>
<dbReference type="Proteomes" id="UP000239663">
    <property type="component" value="Unassembled WGS sequence"/>
</dbReference>
<dbReference type="NCBIfam" id="TIGR01007">
    <property type="entry name" value="eps_fam"/>
    <property type="match status" value="1"/>
</dbReference>
<comment type="caution">
    <text evidence="10">The sequence shown here is derived from an EMBL/GenBank/DDBJ whole genome shotgun (WGS) entry which is preliminary data.</text>
</comment>
<keyword evidence="6" id="KW-0067">ATP-binding</keyword>
<evidence type="ECO:0000256" key="3">
    <source>
        <dbReference type="ARBA" id="ARBA00022679"/>
    </source>
</evidence>
<dbReference type="EC" id="2.7.10.2" evidence="2"/>
<dbReference type="EMBL" id="PKOZ01000002">
    <property type="protein sequence ID" value="PQD96162.1"/>
    <property type="molecule type" value="Genomic_DNA"/>
</dbReference>
<evidence type="ECO:0000259" key="9">
    <source>
        <dbReference type="Pfam" id="PF13614"/>
    </source>
</evidence>
<organism evidence="10 11">
    <name type="scientific">Pradoshia eiseniae</name>
    <dbReference type="NCBI Taxonomy" id="2064768"/>
    <lineage>
        <taxon>Bacteria</taxon>
        <taxon>Bacillati</taxon>
        <taxon>Bacillota</taxon>
        <taxon>Bacilli</taxon>
        <taxon>Bacillales</taxon>
        <taxon>Bacillaceae</taxon>
        <taxon>Pradoshia</taxon>
    </lineage>
</organism>
<sequence length="251" mass="28039">MPIWRQRHVHRNQEEVNQLARNKSKKAIGQDNKRKLVTYYDPKSPISEQFRTLRTNIQFSAVDEELQTILITSSGPIEGKSTTAANIAVVFAQQGKRTLFIDSDLRKPSSHYTFSFMNTVGLTSVLTKQTSLDKAVQVMNPLGLHVLTSGPLPPNPAELLSSRTMKELIDHAKQEYDVIIIDSPPVTAVTDAQVIARLSDGILLVVSSGRTHIEDAVKTKELLTNTGTKIIGTVLNNKKMKDNTYYYYGKK</sequence>
<comment type="similarity">
    <text evidence="1">Belongs to the CpsD/CapB family.</text>
</comment>
<dbReference type="Gene3D" id="3.40.50.300">
    <property type="entry name" value="P-loop containing nucleotide triphosphate hydrolases"/>
    <property type="match status" value="1"/>
</dbReference>
<dbReference type="GO" id="GO:0005524">
    <property type="term" value="F:ATP binding"/>
    <property type="evidence" value="ECO:0007669"/>
    <property type="project" value="UniProtKB-KW"/>
</dbReference>
<evidence type="ECO:0000256" key="1">
    <source>
        <dbReference type="ARBA" id="ARBA00007316"/>
    </source>
</evidence>
<name>A0A2S7N239_9BACI</name>
<evidence type="ECO:0000256" key="2">
    <source>
        <dbReference type="ARBA" id="ARBA00011903"/>
    </source>
</evidence>
<keyword evidence="11" id="KW-1185">Reference proteome</keyword>
<evidence type="ECO:0000256" key="8">
    <source>
        <dbReference type="ARBA" id="ARBA00051245"/>
    </source>
</evidence>